<keyword evidence="6 7" id="KW-0472">Membrane</keyword>
<evidence type="ECO:0000256" key="7">
    <source>
        <dbReference type="SAM" id="Phobius"/>
    </source>
</evidence>
<feature type="transmembrane region" description="Helical" evidence="7">
    <location>
        <begin position="219"/>
        <end position="238"/>
    </location>
</feature>
<dbReference type="AlphaFoldDB" id="A0A6J4KZI3"/>
<sequence>MSTSRLTAQRGAVLVVVAAALFGTIGTARALGPDVPALPVAAARSVLGSALLAAVAVAVAVRAADRAPAGVGQALRTPAVWVAAVTQAGFQWCFLAAIPRVGVAVGTLLALGATPVIAGAMSRRPNRRWFVATGIGLAGLVLLVGFGPLPDPVGLALAFGAALCYAGYLKAGNGIATAQDQHGLRIETILAVVFTLVAVLLFVPALGTGPWEWVSSTSGLVMTAYLAVVATLVAYSLLNRGLRIVPAGTAATLGLTEPVVATALGVLLLGERLTAVSSLGAALVLMAVLVLVQAPAALPAGAR</sequence>
<feature type="transmembrane region" description="Helical" evidence="7">
    <location>
        <begin position="153"/>
        <end position="169"/>
    </location>
</feature>
<keyword evidence="4 7" id="KW-0812">Transmembrane</keyword>
<proteinExistence type="inferred from homology"/>
<evidence type="ECO:0000259" key="8">
    <source>
        <dbReference type="Pfam" id="PF00892"/>
    </source>
</evidence>
<feature type="transmembrane region" description="Helical" evidence="7">
    <location>
        <begin position="104"/>
        <end position="122"/>
    </location>
</feature>
<evidence type="ECO:0000256" key="5">
    <source>
        <dbReference type="ARBA" id="ARBA00022989"/>
    </source>
</evidence>
<evidence type="ECO:0000256" key="1">
    <source>
        <dbReference type="ARBA" id="ARBA00004651"/>
    </source>
</evidence>
<evidence type="ECO:0000313" key="9">
    <source>
        <dbReference type="EMBL" id="CAA9317488.1"/>
    </source>
</evidence>
<dbReference type="PANTHER" id="PTHR42920:SF5">
    <property type="entry name" value="EAMA DOMAIN-CONTAINING PROTEIN"/>
    <property type="match status" value="1"/>
</dbReference>
<comment type="subcellular location">
    <subcellularLocation>
        <location evidence="1">Cell membrane</location>
        <topology evidence="1">Multi-pass membrane protein</topology>
    </subcellularLocation>
</comment>
<protein>
    <recommendedName>
        <fullName evidence="8">EamA domain-containing protein</fullName>
    </recommendedName>
</protein>
<feature type="transmembrane region" description="Helical" evidence="7">
    <location>
        <begin position="46"/>
        <end position="65"/>
    </location>
</feature>
<evidence type="ECO:0000256" key="2">
    <source>
        <dbReference type="ARBA" id="ARBA00007362"/>
    </source>
</evidence>
<dbReference type="InterPro" id="IPR051258">
    <property type="entry name" value="Diverse_Substrate_Transporter"/>
</dbReference>
<dbReference type="SUPFAM" id="SSF103481">
    <property type="entry name" value="Multidrug resistance efflux transporter EmrE"/>
    <property type="match status" value="1"/>
</dbReference>
<dbReference type="InterPro" id="IPR000620">
    <property type="entry name" value="EamA_dom"/>
</dbReference>
<feature type="transmembrane region" description="Helical" evidence="7">
    <location>
        <begin position="189"/>
        <end position="207"/>
    </location>
</feature>
<dbReference type="PANTHER" id="PTHR42920">
    <property type="entry name" value="OS03G0707200 PROTEIN-RELATED"/>
    <property type="match status" value="1"/>
</dbReference>
<feature type="transmembrane region" description="Helical" evidence="7">
    <location>
        <begin position="129"/>
        <end position="147"/>
    </location>
</feature>
<feature type="transmembrane region" description="Helical" evidence="7">
    <location>
        <begin position="250"/>
        <end position="269"/>
    </location>
</feature>
<feature type="transmembrane region" description="Helical" evidence="7">
    <location>
        <begin position="77"/>
        <end position="98"/>
    </location>
</feature>
<reference evidence="9" key="1">
    <citation type="submission" date="2020-02" db="EMBL/GenBank/DDBJ databases">
        <authorList>
            <person name="Meier V. D."/>
        </authorList>
    </citation>
    <scope>NUCLEOTIDE SEQUENCE</scope>
    <source>
        <strain evidence="9">AVDCRST_MAG29</strain>
    </source>
</reference>
<evidence type="ECO:0000256" key="6">
    <source>
        <dbReference type="ARBA" id="ARBA00023136"/>
    </source>
</evidence>
<dbReference type="EMBL" id="CADCUG010000020">
    <property type="protein sequence ID" value="CAA9317488.1"/>
    <property type="molecule type" value="Genomic_DNA"/>
</dbReference>
<feature type="transmembrane region" description="Helical" evidence="7">
    <location>
        <begin position="275"/>
        <end position="298"/>
    </location>
</feature>
<dbReference type="GO" id="GO:0005886">
    <property type="term" value="C:plasma membrane"/>
    <property type="evidence" value="ECO:0007669"/>
    <property type="project" value="UniProtKB-SubCell"/>
</dbReference>
<comment type="similarity">
    <text evidence="2">Belongs to the EamA transporter family.</text>
</comment>
<organism evidence="9">
    <name type="scientific">uncultured Nocardioidaceae bacterium</name>
    <dbReference type="NCBI Taxonomy" id="253824"/>
    <lineage>
        <taxon>Bacteria</taxon>
        <taxon>Bacillati</taxon>
        <taxon>Actinomycetota</taxon>
        <taxon>Actinomycetes</taxon>
        <taxon>Propionibacteriales</taxon>
        <taxon>Nocardioidaceae</taxon>
        <taxon>environmental samples</taxon>
    </lineage>
</organism>
<evidence type="ECO:0000256" key="4">
    <source>
        <dbReference type="ARBA" id="ARBA00022692"/>
    </source>
</evidence>
<name>A0A6J4KZI3_9ACTN</name>
<dbReference type="InterPro" id="IPR037185">
    <property type="entry name" value="EmrE-like"/>
</dbReference>
<evidence type="ECO:0000256" key="3">
    <source>
        <dbReference type="ARBA" id="ARBA00022475"/>
    </source>
</evidence>
<feature type="domain" description="EamA" evidence="8">
    <location>
        <begin position="154"/>
        <end position="292"/>
    </location>
</feature>
<keyword evidence="3" id="KW-1003">Cell membrane</keyword>
<gene>
    <name evidence="9" type="ORF">AVDCRST_MAG29-207</name>
</gene>
<dbReference type="Pfam" id="PF00892">
    <property type="entry name" value="EamA"/>
    <property type="match status" value="1"/>
</dbReference>
<keyword evidence="5 7" id="KW-1133">Transmembrane helix</keyword>
<accession>A0A6J4KZI3</accession>